<accession>A0ABS1DI13</accession>
<reference evidence="2 3" key="1">
    <citation type="journal article" date="2020" name="Microorganisms">
        <title>Osmotic Adaptation and Compatible Solute Biosynthesis of Phototrophic Bacteria as Revealed from Genome Analyses.</title>
        <authorList>
            <person name="Imhoff J.F."/>
            <person name="Rahn T."/>
            <person name="Kunzel S."/>
            <person name="Keller A."/>
            <person name="Neulinger S.C."/>
        </authorList>
    </citation>
    <scope>NUCLEOTIDE SEQUENCE [LARGE SCALE GENOMIC DNA]</scope>
    <source>
        <strain evidence="2 3">DSM 9895</strain>
    </source>
</reference>
<keyword evidence="3" id="KW-1185">Reference proteome</keyword>
<evidence type="ECO:0000256" key="1">
    <source>
        <dbReference type="SAM" id="MobiDB-lite"/>
    </source>
</evidence>
<dbReference type="PANTHER" id="PTHR33986:SF15">
    <property type="entry name" value="MITOCHONDRIAL FISSION PROTEIN ELM1"/>
    <property type="match status" value="1"/>
</dbReference>
<dbReference type="Proteomes" id="UP001296873">
    <property type="component" value="Unassembled WGS sequence"/>
</dbReference>
<dbReference type="PANTHER" id="PTHR33986">
    <property type="entry name" value="OS02G0535700 PROTEIN"/>
    <property type="match status" value="1"/>
</dbReference>
<evidence type="ECO:0008006" key="4">
    <source>
        <dbReference type="Google" id="ProtNLM"/>
    </source>
</evidence>
<evidence type="ECO:0000313" key="2">
    <source>
        <dbReference type="EMBL" id="MBK1669641.1"/>
    </source>
</evidence>
<gene>
    <name evidence="2" type="ORF">CKO28_16505</name>
</gene>
<evidence type="ECO:0000313" key="3">
    <source>
        <dbReference type="Proteomes" id="UP001296873"/>
    </source>
</evidence>
<sequence length="357" mass="38019">MSAPESPQRTTAAPAARKPTRHRPAPVSPVPARICWVVSEGMAGTENQCLGLAEALGFRPEVKRIKVRAPWRWLPPKLWPRPLAALTRAGDRLAPPWPDVLIASGRKAAAPALAVRKASAGATFTVFVQAPPVDPAGFDAVVAPRHDAVAGRNVVQVVGALTRVTRKRLDDAHRRFQPLVRHLPHPRVAVLVGGSSKTHRLTGDTAQRLADGLTAMHAATGCSFLVTTSRRTGPGNAKRLRQALAGVPHVFHEAGASPGENPYFGFLAHAEEIVVTADSVTMACEAATTGRPVQVVALQGGKPKFDRFHAQVRDLGIARPFDGTLAGRAVAPLDETRRAAGKVKAWLDKHRAKLASG</sequence>
<dbReference type="Pfam" id="PF06258">
    <property type="entry name" value="Mito_fiss_Elm1"/>
    <property type="match status" value="1"/>
</dbReference>
<dbReference type="RefSeq" id="WP_200341978.1">
    <property type="nucleotide sequence ID" value="NZ_NRRL01000055.1"/>
</dbReference>
<organism evidence="2 3">
    <name type="scientific">Rhodovibrio sodomensis</name>
    <dbReference type="NCBI Taxonomy" id="1088"/>
    <lineage>
        <taxon>Bacteria</taxon>
        <taxon>Pseudomonadati</taxon>
        <taxon>Pseudomonadota</taxon>
        <taxon>Alphaproteobacteria</taxon>
        <taxon>Rhodospirillales</taxon>
        <taxon>Rhodovibrionaceae</taxon>
        <taxon>Rhodovibrio</taxon>
    </lineage>
</organism>
<proteinExistence type="predicted"/>
<dbReference type="InterPro" id="IPR009367">
    <property type="entry name" value="Elm1-like"/>
</dbReference>
<name>A0ABS1DI13_9PROT</name>
<protein>
    <recommendedName>
        <fullName evidence="4">Nucleoside-diphosphate sugar epimerase</fullName>
    </recommendedName>
</protein>
<dbReference type="EMBL" id="NRRL01000055">
    <property type="protein sequence ID" value="MBK1669641.1"/>
    <property type="molecule type" value="Genomic_DNA"/>
</dbReference>
<comment type="caution">
    <text evidence="2">The sequence shown here is derived from an EMBL/GenBank/DDBJ whole genome shotgun (WGS) entry which is preliminary data.</text>
</comment>
<feature type="compositionally biased region" description="Low complexity" evidence="1">
    <location>
        <begin position="7"/>
        <end position="17"/>
    </location>
</feature>
<feature type="region of interest" description="Disordered" evidence="1">
    <location>
        <begin position="1"/>
        <end position="27"/>
    </location>
</feature>